<sequence length="492" mass="51829">MAERDWAAAENAALEGLGAWPADGPGGVVLGIENGSVRLVAAAGHAGVGGAPLGTDSVFRWASVTKHVFAACLVESGVLPLDMTLGEALLELAAAPASVTVAQALAMQGGLPDPRESLTLLGFGSLTRTEAAPLHHWMAGFDWLNARPGHEVAYSNGGYRLLETALARRGFVFSDMVADHAQRLGIGMRASEYWTDPVPGLVPGHEPASPGWSEGFQGMHLSAAGSLSGSARDLAVWLSDLMARDVFAQIARPLPLGSGEATGYGLGIALTQIGAERVPGHGGAQAGYRAGFLCAPEEGIALVALSNRDDGDATGLAARVWARLRGVPQAQMPKPAGDWAPPGLYVAEEGGLWAEVKKNAIVVRDAEEALFAGDDGQFVSAAPHARMRLAYTDGALSGDLFHQPVRLLPVRVCDEEPELDGRWMSDGAIVTIRGRTLHWGAGPLQTEATLKPLGNGRWLFNAMGRRICLQRLAPDRFILSLARARGVEYCRL</sequence>
<dbReference type="PANTHER" id="PTHR43283">
    <property type="entry name" value="BETA-LACTAMASE-RELATED"/>
    <property type="match status" value="1"/>
</dbReference>
<comment type="caution">
    <text evidence="2">The sequence shown here is derived from an EMBL/GenBank/DDBJ whole genome shotgun (WGS) entry which is preliminary data.</text>
</comment>
<dbReference type="PANTHER" id="PTHR43283:SF3">
    <property type="entry name" value="BETA-LACTAMASE FAMILY PROTEIN (AFU_ORTHOLOGUE AFUA_5G07500)"/>
    <property type="match status" value="1"/>
</dbReference>
<dbReference type="InterPro" id="IPR001466">
    <property type="entry name" value="Beta-lactam-related"/>
</dbReference>
<accession>A0ABU4AMC8</accession>
<reference evidence="2 3" key="1">
    <citation type="submission" date="2023-10" db="EMBL/GenBank/DDBJ databases">
        <authorList>
            <person name="Venkata Ramana C."/>
            <person name="Sasikala C."/>
            <person name="Dhurka M."/>
        </authorList>
    </citation>
    <scope>NUCLEOTIDE SEQUENCE [LARGE SCALE GENOMIC DNA]</scope>
    <source>
        <strain evidence="2 3">KCTC 32151</strain>
    </source>
</reference>
<dbReference type="RefSeq" id="WP_317561676.1">
    <property type="nucleotide sequence ID" value="NZ_JAWLIP010000006.1"/>
</dbReference>
<dbReference type="InterPro" id="IPR050789">
    <property type="entry name" value="Diverse_Enzym_Activities"/>
</dbReference>
<dbReference type="Pfam" id="PF00144">
    <property type="entry name" value="Beta-lactamase"/>
    <property type="match status" value="1"/>
</dbReference>
<dbReference type="EC" id="3.1.1.103" evidence="2"/>
<dbReference type="Proteomes" id="UP001185659">
    <property type="component" value="Unassembled WGS sequence"/>
</dbReference>
<proteinExistence type="predicted"/>
<evidence type="ECO:0000313" key="2">
    <source>
        <dbReference type="EMBL" id="MDV6227402.1"/>
    </source>
</evidence>
<dbReference type="SUPFAM" id="SSF56601">
    <property type="entry name" value="beta-lactamase/transpeptidase-like"/>
    <property type="match status" value="1"/>
</dbReference>
<dbReference type="Gene3D" id="3.40.710.10">
    <property type="entry name" value="DD-peptidase/beta-lactamase superfamily"/>
    <property type="match status" value="1"/>
</dbReference>
<dbReference type="GO" id="GO:0016787">
    <property type="term" value="F:hydrolase activity"/>
    <property type="evidence" value="ECO:0007669"/>
    <property type="project" value="UniProtKB-KW"/>
</dbReference>
<keyword evidence="3" id="KW-1185">Reference proteome</keyword>
<protein>
    <submittedName>
        <fullName evidence="2">Serine hydrolase domain-containing protein</fullName>
        <ecNumber evidence="2">3.1.1.103</ecNumber>
    </submittedName>
</protein>
<dbReference type="InterPro" id="IPR012338">
    <property type="entry name" value="Beta-lactam/transpept-like"/>
</dbReference>
<dbReference type="EMBL" id="JAWLIP010000006">
    <property type="protein sequence ID" value="MDV6227402.1"/>
    <property type="molecule type" value="Genomic_DNA"/>
</dbReference>
<evidence type="ECO:0000259" key="1">
    <source>
        <dbReference type="Pfam" id="PF00144"/>
    </source>
</evidence>
<evidence type="ECO:0000313" key="3">
    <source>
        <dbReference type="Proteomes" id="UP001185659"/>
    </source>
</evidence>
<feature type="domain" description="Beta-lactamase-related" evidence="1">
    <location>
        <begin position="25"/>
        <end position="317"/>
    </location>
</feature>
<keyword evidence="2" id="KW-0378">Hydrolase</keyword>
<gene>
    <name evidence="2" type="ORF">R2G56_13975</name>
</gene>
<name>A0ABU4AMC8_9HYPH</name>
<organism evidence="2 3">
    <name type="scientific">Nitratireductor aquimarinus</name>
    <dbReference type="NCBI Taxonomy" id="889300"/>
    <lineage>
        <taxon>Bacteria</taxon>
        <taxon>Pseudomonadati</taxon>
        <taxon>Pseudomonadota</taxon>
        <taxon>Alphaproteobacteria</taxon>
        <taxon>Hyphomicrobiales</taxon>
        <taxon>Phyllobacteriaceae</taxon>
        <taxon>Nitratireductor</taxon>
    </lineage>
</organism>